<dbReference type="InterPro" id="IPR027417">
    <property type="entry name" value="P-loop_NTPase"/>
</dbReference>
<evidence type="ECO:0000256" key="1">
    <source>
        <dbReference type="ARBA" id="ARBA00012552"/>
    </source>
</evidence>
<dbReference type="InterPro" id="IPR014014">
    <property type="entry name" value="RNA_helicase_DEAD_Q_motif"/>
</dbReference>
<dbReference type="PANTHER" id="PTHR47960">
    <property type="entry name" value="DEAD-BOX ATP-DEPENDENT RNA HELICASE 50"/>
    <property type="match status" value="1"/>
</dbReference>
<dbReference type="InterPro" id="IPR014001">
    <property type="entry name" value="Helicase_ATP-bd"/>
</dbReference>
<dbReference type="EC" id="3.6.4.13" evidence="1"/>
<dbReference type="GO" id="GO:0003724">
    <property type="term" value="F:RNA helicase activity"/>
    <property type="evidence" value="ECO:0007669"/>
    <property type="project" value="UniProtKB-EC"/>
</dbReference>
<evidence type="ECO:0000259" key="7">
    <source>
        <dbReference type="PROSITE" id="PS51192"/>
    </source>
</evidence>
<dbReference type="InterPro" id="IPR011545">
    <property type="entry name" value="DEAD/DEAH_box_helicase_dom"/>
</dbReference>
<dbReference type="SMART" id="SM00490">
    <property type="entry name" value="HELICc"/>
    <property type="match status" value="1"/>
</dbReference>
<dbReference type="CDD" id="cd18787">
    <property type="entry name" value="SF2_C_DEAD"/>
    <property type="match status" value="1"/>
</dbReference>
<organism evidence="10 11">
    <name type="scientific">Leptidea sinapis</name>
    <dbReference type="NCBI Taxonomy" id="189913"/>
    <lineage>
        <taxon>Eukaryota</taxon>
        <taxon>Metazoa</taxon>
        <taxon>Ecdysozoa</taxon>
        <taxon>Arthropoda</taxon>
        <taxon>Hexapoda</taxon>
        <taxon>Insecta</taxon>
        <taxon>Pterygota</taxon>
        <taxon>Neoptera</taxon>
        <taxon>Endopterygota</taxon>
        <taxon>Lepidoptera</taxon>
        <taxon>Glossata</taxon>
        <taxon>Ditrysia</taxon>
        <taxon>Papilionoidea</taxon>
        <taxon>Pieridae</taxon>
        <taxon>Dismorphiinae</taxon>
        <taxon>Leptidea</taxon>
    </lineage>
</organism>
<gene>
    <name evidence="10" type="ORF">LSINAPIS_LOCUS8550</name>
</gene>
<keyword evidence="11" id="KW-1185">Reference proteome</keyword>
<keyword evidence="3" id="KW-0378">Hydrolase</keyword>
<feature type="domain" description="DEAD-box RNA helicase Q" evidence="9">
    <location>
        <begin position="83"/>
        <end position="111"/>
    </location>
</feature>
<evidence type="ECO:0000256" key="6">
    <source>
        <dbReference type="PROSITE-ProRule" id="PRU00552"/>
    </source>
</evidence>
<evidence type="ECO:0000256" key="5">
    <source>
        <dbReference type="ARBA" id="ARBA00022840"/>
    </source>
</evidence>
<feature type="domain" description="Helicase ATP-binding" evidence="7">
    <location>
        <begin position="114"/>
        <end position="302"/>
    </location>
</feature>
<dbReference type="SMART" id="SM00487">
    <property type="entry name" value="DEXDc"/>
    <property type="match status" value="1"/>
</dbReference>
<dbReference type="AlphaFoldDB" id="A0A5E4QG00"/>
<evidence type="ECO:0000256" key="3">
    <source>
        <dbReference type="ARBA" id="ARBA00022801"/>
    </source>
</evidence>
<dbReference type="SUPFAM" id="SSF52540">
    <property type="entry name" value="P-loop containing nucleoside triphosphate hydrolases"/>
    <property type="match status" value="2"/>
</dbReference>
<feature type="short sequence motif" description="Q motif" evidence="6">
    <location>
        <begin position="83"/>
        <end position="111"/>
    </location>
</feature>
<evidence type="ECO:0000259" key="8">
    <source>
        <dbReference type="PROSITE" id="PS51194"/>
    </source>
</evidence>
<dbReference type="PROSITE" id="PS51192">
    <property type="entry name" value="HELICASE_ATP_BIND_1"/>
    <property type="match status" value="1"/>
</dbReference>
<dbReference type="InterPro" id="IPR001650">
    <property type="entry name" value="Helicase_C-like"/>
</dbReference>
<dbReference type="PROSITE" id="PS51194">
    <property type="entry name" value="HELICASE_CTER"/>
    <property type="match status" value="1"/>
</dbReference>
<dbReference type="Gene3D" id="3.40.50.300">
    <property type="entry name" value="P-loop containing nucleotide triphosphate hydrolases"/>
    <property type="match status" value="2"/>
</dbReference>
<evidence type="ECO:0000259" key="9">
    <source>
        <dbReference type="PROSITE" id="PS51195"/>
    </source>
</evidence>
<dbReference type="Proteomes" id="UP000324832">
    <property type="component" value="Unassembled WGS sequence"/>
</dbReference>
<dbReference type="GO" id="GO:0016787">
    <property type="term" value="F:hydrolase activity"/>
    <property type="evidence" value="ECO:0007669"/>
    <property type="project" value="UniProtKB-KW"/>
</dbReference>
<name>A0A5E4QG00_9NEOP</name>
<reference evidence="10 11" key="1">
    <citation type="submission" date="2017-07" db="EMBL/GenBank/DDBJ databases">
        <authorList>
            <person name="Talla V."/>
            <person name="Backstrom N."/>
        </authorList>
    </citation>
    <scope>NUCLEOTIDE SEQUENCE [LARGE SCALE GENOMIC DNA]</scope>
</reference>
<dbReference type="GO" id="GO:0003676">
    <property type="term" value="F:nucleic acid binding"/>
    <property type="evidence" value="ECO:0007669"/>
    <property type="project" value="InterPro"/>
</dbReference>
<evidence type="ECO:0000313" key="11">
    <source>
        <dbReference type="Proteomes" id="UP000324832"/>
    </source>
</evidence>
<dbReference type="GO" id="GO:0005524">
    <property type="term" value="F:ATP binding"/>
    <property type="evidence" value="ECO:0007669"/>
    <property type="project" value="UniProtKB-KW"/>
</dbReference>
<keyword evidence="2" id="KW-0547">Nucleotide-binding</keyword>
<dbReference type="Pfam" id="PF00270">
    <property type="entry name" value="DEAD"/>
    <property type="match status" value="1"/>
</dbReference>
<sequence length="512" mass="57983">MVKLRNFIDTTYCRYLCYQQAKKKIPIISCKRPEFNHYEGQTYSKFEVVKLATQGWYHEKSKGDYFTIYGHDTDKPKTEVYKKTFEEMGLCENLCKVMSQQGFSLPTAIQVKAFSPILQGYNTSMTAETGCGKTLAYLLPIMQHLIEWKPHVQEEFNSPLAVVITPSRELATQIGEVAQSISENLNINVTTLLGGKTKKQIMDPPIEYCDLLVATLGAFSKMVTTGIYKIHNIHHVVLDEADTLLDDSFIEKLTALLKKFQIRFKVDNKIPPEGCQVTFASATLPHEMPEAVNSFMAPESLRTVATSNIHKIIPNVPHKFLRLGKAQKPAELLKLVQADLNMKRQVMIFSNKTSTCDFVSMFLNENNIECLNINGRMAVPLKMGKFEQFKTGQVCVLSCTDIASRGLDTTSASIIVYYKVNFYILTFPPPVSHIINYDFPLYTSDYIHRSGRTGRIGSPSGCSITNFIAWPREINLVQKIETAVRRNTELPNVNANIRRQIMNRIVKMSQVA</sequence>
<protein>
    <recommendedName>
        <fullName evidence="1">RNA helicase</fullName>
        <ecNumber evidence="1">3.6.4.13</ecNumber>
    </recommendedName>
</protein>
<feature type="domain" description="Helicase C-terminal" evidence="8">
    <location>
        <begin position="334"/>
        <end position="501"/>
    </location>
</feature>
<evidence type="ECO:0000313" key="10">
    <source>
        <dbReference type="EMBL" id="VVC97215.1"/>
    </source>
</evidence>
<keyword evidence="5" id="KW-0067">ATP-binding</keyword>
<dbReference type="Pfam" id="PF00271">
    <property type="entry name" value="Helicase_C"/>
    <property type="match status" value="1"/>
</dbReference>
<evidence type="ECO:0000256" key="4">
    <source>
        <dbReference type="ARBA" id="ARBA00022806"/>
    </source>
</evidence>
<accession>A0A5E4QG00</accession>
<dbReference type="EMBL" id="FZQP02003079">
    <property type="protein sequence ID" value="VVC97215.1"/>
    <property type="molecule type" value="Genomic_DNA"/>
</dbReference>
<proteinExistence type="predicted"/>
<dbReference type="PROSITE" id="PS51195">
    <property type="entry name" value="Q_MOTIF"/>
    <property type="match status" value="1"/>
</dbReference>
<evidence type="ECO:0000256" key="2">
    <source>
        <dbReference type="ARBA" id="ARBA00022741"/>
    </source>
</evidence>
<keyword evidence="4" id="KW-0347">Helicase</keyword>